<keyword evidence="1" id="KW-1133">Transmembrane helix</keyword>
<keyword evidence="1" id="KW-0812">Transmembrane</keyword>
<reference evidence="4" key="1">
    <citation type="journal article" date="2019" name="Int. J. Syst. Evol. Microbiol.">
        <title>The Global Catalogue of Microorganisms (GCM) 10K type strain sequencing project: providing services to taxonomists for standard genome sequencing and annotation.</title>
        <authorList>
            <consortium name="The Broad Institute Genomics Platform"/>
            <consortium name="The Broad Institute Genome Sequencing Center for Infectious Disease"/>
            <person name="Wu L."/>
            <person name="Ma J."/>
        </authorList>
    </citation>
    <scope>NUCLEOTIDE SEQUENCE [LARGE SCALE GENOMIC DNA]</scope>
    <source>
        <strain evidence="4">KACC 14058</strain>
    </source>
</reference>
<evidence type="ECO:0000256" key="1">
    <source>
        <dbReference type="SAM" id="Phobius"/>
    </source>
</evidence>
<feature type="transmembrane region" description="Helical" evidence="1">
    <location>
        <begin position="64"/>
        <end position="86"/>
    </location>
</feature>
<dbReference type="SUPFAM" id="SSF51261">
    <property type="entry name" value="Duplicated hybrid motif"/>
    <property type="match status" value="1"/>
</dbReference>
<evidence type="ECO:0000259" key="2">
    <source>
        <dbReference type="Pfam" id="PF01551"/>
    </source>
</evidence>
<evidence type="ECO:0000313" key="3">
    <source>
        <dbReference type="EMBL" id="MFC4388357.1"/>
    </source>
</evidence>
<dbReference type="Gene3D" id="2.70.70.10">
    <property type="entry name" value="Glucose Permease (Domain IIA)"/>
    <property type="match status" value="1"/>
</dbReference>
<comment type="caution">
    <text evidence="3">The sequence shown here is derived from an EMBL/GenBank/DDBJ whole genome shotgun (WGS) entry which is preliminary data.</text>
</comment>
<dbReference type="CDD" id="cd12797">
    <property type="entry name" value="M23_peptidase"/>
    <property type="match status" value="1"/>
</dbReference>
<feature type="domain" description="M23ase beta-sheet core" evidence="2">
    <location>
        <begin position="155"/>
        <end position="245"/>
    </location>
</feature>
<dbReference type="InterPro" id="IPR011055">
    <property type="entry name" value="Dup_hybrid_motif"/>
</dbReference>
<dbReference type="PANTHER" id="PTHR21666:SF274">
    <property type="entry name" value="STAGE IV SPORULATION PROTEIN FA"/>
    <property type="match status" value="1"/>
</dbReference>
<dbReference type="EMBL" id="JBHSDV010000003">
    <property type="protein sequence ID" value="MFC4388357.1"/>
    <property type="molecule type" value="Genomic_DNA"/>
</dbReference>
<dbReference type="PANTHER" id="PTHR21666">
    <property type="entry name" value="PEPTIDASE-RELATED"/>
    <property type="match status" value="1"/>
</dbReference>
<protein>
    <submittedName>
        <fullName evidence="3">Peptidoglycan DD-metalloendopeptidase family protein</fullName>
    </submittedName>
</protein>
<proteinExistence type="predicted"/>
<evidence type="ECO:0000313" key="4">
    <source>
        <dbReference type="Proteomes" id="UP001595880"/>
    </source>
</evidence>
<dbReference type="RefSeq" id="WP_390199320.1">
    <property type="nucleotide sequence ID" value="NZ_JBHSDV010000003.1"/>
</dbReference>
<dbReference type="Proteomes" id="UP001595880">
    <property type="component" value="Unassembled WGS sequence"/>
</dbReference>
<name>A0ABV8VV16_9BACI</name>
<dbReference type="InterPro" id="IPR050570">
    <property type="entry name" value="Cell_wall_metabolism_enzyme"/>
</dbReference>
<gene>
    <name evidence="3" type="ORF">ACFOZ1_11155</name>
</gene>
<keyword evidence="4" id="KW-1185">Reference proteome</keyword>
<organism evidence="3 4">
    <name type="scientific">Gracilibacillus marinus</name>
    <dbReference type="NCBI Taxonomy" id="630535"/>
    <lineage>
        <taxon>Bacteria</taxon>
        <taxon>Bacillati</taxon>
        <taxon>Bacillota</taxon>
        <taxon>Bacilli</taxon>
        <taxon>Bacillales</taxon>
        <taxon>Bacillaceae</taxon>
        <taxon>Gracilibacillus</taxon>
    </lineage>
</organism>
<sequence>MKKNISSIRQNINKRKQEKRKMALQSPPKSSAYINDMIMEDEERHGYVSTGPSYLKKSSNKKPIFHSFLLRSVIAACLFFVMTLSYQSNVSILKQPKEWTSYVLHEEFPFATMNAWYQSKFGAPFAVEPIVDIDEDIAVLPVSGQIDQSFQENGQGLMISTVNKSDVIAVNAGTVLFAGNDADTGKTVIVQHADRSKTIYGFLSDIQVHSYQSVRANQVIGSFKPSDSVEAIYFAVEKNREFIDPVQVIHVHEQQ</sequence>
<dbReference type="Pfam" id="PF01551">
    <property type="entry name" value="Peptidase_M23"/>
    <property type="match status" value="1"/>
</dbReference>
<dbReference type="InterPro" id="IPR016047">
    <property type="entry name" value="M23ase_b-sheet_dom"/>
</dbReference>
<accession>A0ABV8VV16</accession>
<keyword evidence="1" id="KW-0472">Membrane</keyword>